<protein>
    <recommendedName>
        <fullName evidence="1">Alkylated DNA repair protein AlkB homologue 8 N-terminal domain-containing protein</fullName>
    </recommendedName>
</protein>
<dbReference type="EMBL" id="HADW01011630">
    <property type="protein sequence ID" value="SBP13030.1"/>
    <property type="molecule type" value="Transcribed_RNA"/>
</dbReference>
<dbReference type="AlphaFoldDB" id="A0A1A7X540"/>
<dbReference type="EMBL" id="HADX01015987">
    <property type="protein sequence ID" value="SBP38219.1"/>
    <property type="molecule type" value="Transcribed_RNA"/>
</dbReference>
<dbReference type="GO" id="GO:0016706">
    <property type="term" value="F:2-oxoglutarate-dependent dioxygenase activity"/>
    <property type="evidence" value="ECO:0007669"/>
    <property type="project" value="InterPro"/>
</dbReference>
<dbReference type="Pfam" id="PF09004">
    <property type="entry name" value="ALKBH8_N"/>
    <property type="match status" value="1"/>
</dbReference>
<organism evidence="2">
    <name type="scientific">Iconisemion striatum</name>
    <dbReference type="NCBI Taxonomy" id="60296"/>
    <lineage>
        <taxon>Eukaryota</taxon>
        <taxon>Metazoa</taxon>
        <taxon>Chordata</taxon>
        <taxon>Craniata</taxon>
        <taxon>Vertebrata</taxon>
        <taxon>Euteleostomi</taxon>
        <taxon>Actinopterygii</taxon>
        <taxon>Neopterygii</taxon>
        <taxon>Teleostei</taxon>
        <taxon>Neoteleostei</taxon>
        <taxon>Acanthomorphata</taxon>
        <taxon>Ovalentaria</taxon>
        <taxon>Atherinomorphae</taxon>
        <taxon>Cyprinodontiformes</taxon>
        <taxon>Nothobranchiidae</taxon>
        <taxon>Iconisemion</taxon>
    </lineage>
</organism>
<proteinExistence type="predicted"/>
<name>A0A1A7X540_9TELE</name>
<reference evidence="2" key="1">
    <citation type="submission" date="2016-05" db="EMBL/GenBank/DDBJ databases">
        <authorList>
            <person name="Lavstsen T."/>
            <person name="Jespersen J.S."/>
        </authorList>
    </citation>
    <scope>NUCLEOTIDE SEQUENCE</scope>
    <source>
        <tissue evidence="2">Brain</tissue>
    </source>
</reference>
<reference evidence="2" key="2">
    <citation type="submission" date="2016-06" db="EMBL/GenBank/DDBJ databases">
        <title>The genome of a short-lived fish provides insights into sex chromosome evolution and the genetic control of aging.</title>
        <authorList>
            <person name="Reichwald K."/>
            <person name="Felder M."/>
            <person name="Petzold A."/>
            <person name="Koch P."/>
            <person name="Groth M."/>
            <person name="Platzer M."/>
        </authorList>
    </citation>
    <scope>NUCLEOTIDE SEQUENCE</scope>
    <source>
        <tissue evidence="2">Brain</tissue>
    </source>
</reference>
<feature type="domain" description="Alkylated DNA repair protein AlkB homologue 8 N-terminal" evidence="1">
    <location>
        <begin position="1"/>
        <end position="39"/>
    </location>
</feature>
<evidence type="ECO:0000259" key="1">
    <source>
        <dbReference type="Pfam" id="PF09004"/>
    </source>
</evidence>
<dbReference type="GO" id="GO:0008168">
    <property type="term" value="F:methyltransferase activity"/>
    <property type="evidence" value="ECO:0007669"/>
    <property type="project" value="InterPro"/>
</dbReference>
<sequence>NTKALVKKAQQWLYFLRVLRKNNLDKKLLLAFYHSSVESVLTYCLCVWHAGSTAEVRTECCKRSPKNHWRLFVLSGGHIKILQPQEVQGHHRRPHTSCPPSVRPAALWETLQVSQVTHY</sequence>
<feature type="non-terminal residue" evidence="2">
    <location>
        <position position="1"/>
    </location>
</feature>
<evidence type="ECO:0000313" key="2">
    <source>
        <dbReference type="EMBL" id="SBP13030.1"/>
    </source>
</evidence>
<accession>A0A1A7X540</accession>
<gene>
    <name evidence="2" type="primary">Nfu_g_1_024173</name>
</gene>
<dbReference type="InterPro" id="IPR015095">
    <property type="entry name" value="AlkB_hom8_N"/>
</dbReference>